<dbReference type="EMBL" id="CAMXCT010003347">
    <property type="protein sequence ID" value="CAI4003996.1"/>
    <property type="molecule type" value="Genomic_DNA"/>
</dbReference>
<evidence type="ECO:0000256" key="1">
    <source>
        <dbReference type="SAM" id="MobiDB-lite"/>
    </source>
</evidence>
<keyword evidence="4" id="KW-1185">Reference proteome</keyword>
<dbReference type="EMBL" id="CAMXCT020003347">
    <property type="protein sequence ID" value="CAL1157371.1"/>
    <property type="molecule type" value="Genomic_DNA"/>
</dbReference>
<protein>
    <submittedName>
        <fullName evidence="2">Uncharacterized protein</fullName>
    </submittedName>
</protein>
<proteinExistence type="predicted"/>
<dbReference type="SUPFAM" id="SSF56784">
    <property type="entry name" value="HAD-like"/>
    <property type="match status" value="1"/>
</dbReference>
<accession>A0A9P1D6P0</accession>
<dbReference type="AlphaFoldDB" id="A0A9P1D6P0"/>
<evidence type="ECO:0000313" key="4">
    <source>
        <dbReference type="Proteomes" id="UP001152797"/>
    </source>
</evidence>
<organism evidence="2">
    <name type="scientific">Cladocopium goreaui</name>
    <dbReference type="NCBI Taxonomy" id="2562237"/>
    <lineage>
        <taxon>Eukaryota</taxon>
        <taxon>Sar</taxon>
        <taxon>Alveolata</taxon>
        <taxon>Dinophyceae</taxon>
        <taxon>Suessiales</taxon>
        <taxon>Symbiodiniaceae</taxon>
        <taxon>Cladocopium</taxon>
    </lineage>
</organism>
<name>A0A9P1D6P0_9DINO</name>
<evidence type="ECO:0000313" key="2">
    <source>
        <dbReference type="EMBL" id="CAI4003996.1"/>
    </source>
</evidence>
<reference evidence="3" key="2">
    <citation type="submission" date="2024-04" db="EMBL/GenBank/DDBJ databases">
        <authorList>
            <person name="Chen Y."/>
            <person name="Shah S."/>
            <person name="Dougan E. K."/>
            <person name="Thang M."/>
            <person name="Chan C."/>
        </authorList>
    </citation>
    <scope>NUCLEOTIDE SEQUENCE [LARGE SCALE GENOMIC DNA]</scope>
</reference>
<dbReference type="EMBL" id="CAMXCT030003347">
    <property type="protein sequence ID" value="CAL4791308.1"/>
    <property type="molecule type" value="Genomic_DNA"/>
</dbReference>
<reference evidence="2" key="1">
    <citation type="submission" date="2022-10" db="EMBL/GenBank/DDBJ databases">
        <authorList>
            <person name="Chen Y."/>
            <person name="Dougan E. K."/>
            <person name="Chan C."/>
            <person name="Rhodes N."/>
            <person name="Thang M."/>
        </authorList>
    </citation>
    <scope>NUCLEOTIDE SEQUENCE</scope>
</reference>
<evidence type="ECO:0000313" key="3">
    <source>
        <dbReference type="EMBL" id="CAL1157371.1"/>
    </source>
</evidence>
<dbReference type="PANTHER" id="PTHR38899">
    <property type="entry name" value="DOMAIN OOKINETE PROTEIN, PUTATIVE-RELATED"/>
    <property type="match status" value="1"/>
</dbReference>
<comment type="caution">
    <text evidence="2">The sequence shown here is derived from an EMBL/GenBank/DDBJ whole genome shotgun (WGS) entry which is preliminary data.</text>
</comment>
<gene>
    <name evidence="2" type="ORF">C1SCF055_LOCUS29814</name>
</gene>
<sequence>MSRLPTIPSCESVHLLAVEKNQKGFLSPVGTDDESEDGETETEPGRPYRSGSGSWHRQLSPCSVRSAASSGRLYAEPAQTLIFLDWDDTIFPCTEIFQKRHYSRKTREWTQLPVELEEDLSEWRDAAAEFLRAACGVSDRCVIVTNSKPPWVMACVEHFAPNLKPILQDRPQNLSIVYGSEFMKPKKNASDLCSEKAENLIIKFLQSSLGGCFSDFTAKVVESMQAMRRHAPRPPFDLTEAKLKAMTSEAENFYSQYQGQTWKNIISLGDMAYEYEAVKTLTATRGVFAQLAAPRERLRTKSVVLLPSPSLHGLTLQLRIWSQVLPSIARFDGDVDIDVSQNFAPFQELARALQLPTLAKLQVPQVYLQPISQQFFDEDFMNEEGSQSAANELLDQLPILLHDSFICPPKEGFQHVA</sequence>
<dbReference type="InterPro" id="IPR036412">
    <property type="entry name" value="HAD-like_sf"/>
</dbReference>
<dbReference type="Proteomes" id="UP001152797">
    <property type="component" value="Unassembled WGS sequence"/>
</dbReference>
<feature type="compositionally biased region" description="Acidic residues" evidence="1">
    <location>
        <begin position="31"/>
        <end position="42"/>
    </location>
</feature>
<dbReference type="OrthoDB" id="410100at2759"/>
<dbReference type="PANTHER" id="PTHR38899:SF1">
    <property type="entry name" value="PROTEIN KINASE"/>
    <property type="match status" value="1"/>
</dbReference>
<feature type="region of interest" description="Disordered" evidence="1">
    <location>
        <begin position="24"/>
        <end position="58"/>
    </location>
</feature>